<evidence type="ECO:0000256" key="2">
    <source>
        <dbReference type="ARBA" id="ARBA00022448"/>
    </source>
</evidence>
<dbReference type="InterPro" id="IPR051327">
    <property type="entry name" value="MATE_MepA_subfamily"/>
</dbReference>
<dbReference type="Proteomes" id="UP001499954">
    <property type="component" value="Unassembled WGS sequence"/>
</dbReference>
<name>A0ABN2R8V9_9MICO</name>
<feature type="transmembrane region" description="Helical" evidence="7">
    <location>
        <begin position="84"/>
        <end position="102"/>
    </location>
</feature>
<comment type="subcellular location">
    <subcellularLocation>
        <location evidence="1">Cell membrane</location>
        <topology evidence="1">Multi-pass membrane protein</topology>
    </subcellularLocation>
</comment>
<gene>
    <name evidence="8" type="ORF">GCM10009717_35440</name>
</gene>
<keyword evidence="6 7" id="KW-0472">Membrane</keyword>
<keyword evidence="9" id="KW-1185">Reference proteome</keyword>
<feature type="transmembrane region" description="Helical" evidence="7">
    <location>
        <begin position="341"/>
        <end position="362"/>
    </location>
</feature>
<feature type="transmembrane region" description="Helical" evidence="7">
    <location>
        <begin position="36"/>
        <end position="64"/>
    </location>
</feature>
<evidence type="ECO:0000313" key="8">
    <source>
        <dbReference type="EMBL" id="GAA1965477.1"/>
    </source>
</evidence>
<organism evidence="8 9">
    <name type="scientific">Agromyces allii</name>
    <dbReference type="NCBI Taxonomy" id="393607"/>
    <lineage>
        <taxon>Bacteria</taxon>
        <taxon>Bacillati</taxon>
        <taxon>Actinomycetota</taxon>
        <taxon>Actinomycetes</taxon>
        <taxon>Micrococcales</taxon>
        <taxon>Microbacteriaceae</taxon>
        <taxon>Agromyces</taxon>
    </lineage>
</organism>
<evidence type="ECO:0000313" key="9">
    <source>
        <dbReference type="Proteomes" id="UP001499954"/>
    </source>
</evidence>
<accession>A0ABN2R8V9</accession>
<evidence type="ECO:0000256" key="5">
    <source>
        <dbReference type="ARBA" id="ARBA00022989"/>
    </source>
</evidence>
<evidence type="ECO:0000256" key="7">
    <source>
        <dbReference type="SAM" id="Phobius"/>
    </source>
</evidence>
<reference evidence="8 9" key="1">
    <citation type="journal article" date="2019" name="Int. J. Syst. Evol. Microbiol.">
        <title>The Global Catalogue of Microorganisms (GCM) 10K type strain sequencing project: providing services to taxonomists for standard genome sequencing and annotation.</title>
        <authorList>
            <consortium name="The Broad Institute Genomics Platform"/>
            <consortium name="The Broad Institute Genome Sequencing Center for Infectious Disease"/>
            <person name="Wu L."/>
            <person name="Ma J."/>
        </authorList>
    </citation>
    <scope>NUCLEOTIDE SEQUENCE [LARGE SCALE GENOMIC DNA]</scope>
    <source>
        <strain evidence="8 9">JCM 13584</strain>
    </source>
</reference>
<comment type="caution">
    <text evidence="8">The sequence shown here is derived from an EMBL/GenBank/DDBJ whole genome shotgun (WGS) entry which is preliminary data.</text>
</comment>
<evidence type="ECO:0000256" key="4">
    <source>
        <dbReference type="ARBA" id="ARBA00022692"/>
    </source>
</evidence>
<dbReference type="InterPro" id="IPR048279">
    <property type="entry name" value="MdtK-like"/>
</dbReference>
<keyword evidence="5 7" id="KW-1133">Transmembrane helix</keyword>
<feature type="transmembrane region" description="Helical" evidence="7">
    <location>
        <begin position="247"/>
        <end position="264"/>
    </location>
</feature>
<evidence type="ECO:0000256" key="3">
    <source>
        <dbReference type="ARBA" id="ARBA00022475"/>
    </source>
</evidence>
<dbReference type="InterPro" id="IPR002528">
    <property type="entry name" value="MATE_fam"/>
</dbReference>
<feature type="transmembrane region" description="Helical" evidence="7">
    <location>
        <begin position="122"/>
        <end position="140"/>
    </location>
</feature>
<feature type="transmembrane region" description="Helical" evidence="7">
    <location>
        <begin position="219"/>
        <end position="241"/>
    </location>
</feature>
<dbReference type="PANTHER" id="PTHR43823">
    <property type="entry name" value="SPORULATION PROTEIN YKVU"/>
    <property type="match status" value="1"/>
</dbReference>
<keyword evidence="2" id="KW-0813">Transport</keyword>
<dbReference type="Pfam" id="PF01554">
    <property type="entry name" value="MatE"/>
    <property type="match status" value="2"/>
</dbReference>
<protein>
    <submittedName>
        <fullName evidence="8">MATE family efflux transporter</fullName>
    </submittedName>
</protein>
<feature type="transmembrane region" description="Helical" evidence="7">
    <location>
        <begin position="147"/>
        <end position="169"/>
    </location>
</feature>
<sequence>MLWWACSQTTLSVGVYGVYALTNAWFVARGVGETALAAVNLVAPVLLLFGAVATTVGVGGASLVSRRLGARDPDGAARAAGNAFVVYWATAVVVSVFGLLFLDPILRMLGATAETLPDARTYGAVLIGGAIVATGFSAIVRAEGRMLFSTLLWAVPVLVQIVLDPILIFGFHLGVIGAAVGTVGGQAVSAAMAIWFFFLQRRRPYRIRLRHLRPNPATIGALASIGAPSFLLGLGATVLAILVNATLATVGVAALAAYAVCARVQTFVSMPQTGITQGMQPIVGFNAGRGLEERVERTRTLATRATLAAGAIATLVVMTGAEPLVSAFLTDPAAVSTATTALRVISIGFVFTGVAPLLSAYFQALGRPAPSYAISVGTLIGLKIPLVLTFGLLWPQAVWVALPVGEVLAAAAAWAIFHASRRLAPAPLHSNRP</sequence>
<feature type="transmembrane region" description="Helical" evidence="7">
    <location>
        <begin position="301"/>
        <end position="321"/>
    </location>
</feature>
<dbReference type="PIRSF" id="PIRSF006603">
    <property type="entry name" value="DinF"/>
    <property type="match status" value="1"/>
</dbReference>
<keyword evidence="4 7" id="KW-0812">Transmembrane</keyword>
<feature type="transmembrane region" description="Helical" evidence="7">
    <location>
        <begin position="400"/>
        <end position="417"/>
    </location>
</feature>
<dbReference type="NCBIfam" id="TIGR00797">
    <property type="entry name" value="matE"/>
    <property type="match status" value="1"/>
</dbReference>
<evidence type="ECO:0000256" key="1">
    <source>
        <dbReference type="ARBA" id="ARBA00004651"/>
    </source>
</evidence>
<dbReference type="PANTHER" id="PTHR43823:SF3">
    <property type="entry name" value="MULTIDRUG EXPORT PROTEIN MEPA"/>
    <property type="match status" value="1"/>
</dbReference>
<dbReference type="EMBL" id="BAAAMK010000010">
    <property type="protein sequence ID" value="GAA1965477.1"/>
    <property type="molecule type" value="Genomic_DNA"/>
</dbReference>
<keyword evidence="3" id="KW-1003">Cell membrane</keyword>
<feature type="transmembrane region" description="Helical" evidence="7">
    <location>
        <begin position="374"/>
        <end position="394"/>
    </location>
</feature>
<proteinExistence type="predicted"/>
<evidence type="ECO:0000256" key="6">
    <source>
        <dbReference type="ARBA" id="ARBA00023136"/>
    </source>
</evidence>
<feature type="transmembrane region" description="Helical" evidence="7">
    <location>
        <begin position="175"/>
        <end position="198"/>
    </location>
</feature>